<feature type="transmembrane region" description="Helical" evidence="1">
    <location>
        <begin position="89"/>
        <end position="112"/>
    </location>
</feature>
<accession>A0AA35RL97</accession>
<feature type="domain" description="Nucleoside transporter/FeoB GTPase Gate" evidence="3">
    <location>
        <begin position="127"/>
        <end position="225"/>
    </location>
</feature>
<evidence type="ECO:0000256" key="2">
    <source>
        <dbReference type="SAM" id="SignalP"/>
    </source>
</evidence>
<organism evidence="4 5">
    <name type="scientific">Geodia barretti</name>
    <name type="common">Barrett's horny sponge</name>
    <dbReference type="NCBI Taxonomy" id="519541"/>
    <lineage>
        <taxon>Eukaryota</taxon>
        <taxon>Metazoa</taxon>
        <taxon>Porifera</taxon>
        <taxon>Demospongiae</taxon>
        <taxon>Heteroscleromorpha</taxon>
        <taxon>Tetractinellida</taxon>
        <taxon>Astrophorina</taxon>
        <taxon>Geodiidae</taxon>
        <taxon>Geodia</taxon>
    </lineage>
</organism>
<feature type="transmembrane region" description="Helical" evidence="1">
    <location>
        <begin position="230"/>
        <end position="248"/>
    </location>
</feature>
<dbReference type="InterPro" id="IPR011642">
    <property type="entry name" value="Gate_dom"/>
</dbReference>
<feature type="transmembrane region" description="Helical" evidence="1">
    <location>
        <begin position="417"/>
        <end position="438"/>
    </location>
</feature>
<evidence type="ECO:0000259" key="3">
    <source>
        <dbReference type="Pfam" id="PF07670"/>
    </source>
</evidence>
<keyword evidence="1" id="KW-0472">Membrane</keyword>
<feature type="transmembrane region" description="Helical" evidence="1">
    <location>
        <begin position="309"/>
        <end position="333"/>
    </location>
</feature>
<feature type="chain" id="PRO_5041436599" evidence="2">
    <location>
        <begin position="27"/>
        <end position="439"/>
    </location>
</feature>
<gene>
    <name evidence="4" type="ORF">GBAR_LOCUS8616</name>
</gene>
<evidence type="ECO:0000256" key="1">
    <source>
        <dbReference type="SAM" id="Phobius"/>
    </source>
</evidence>
<feature type="transmembrane region" description="Helical" evidence="1">
    <location>
        <begin position="202"/>
        <end position="224"/>
    </location>
</feature>
<feature type="signal peptide" evidence="2">
    <location>
        <begin position="1"/>
        <end position="26"/>
    </location>
</feature>
<comment type="caution">
    <text evidence="4">The sequence shown here is derived from an EMBL/GenBank/DDBJ whole genome shotgun (WGS) entry which is preliminary data.</text>
</comment>
<dbReference type="Pfam" id="PF07670">
    <property type="entry name" value="Gate"/>
    <property type="match status" value="1"/>
</dbReference>
<keyword evidence="1" id="KW-1133">Transmembrane helix</keyword>
<sequence>MRTLRFALPSLLGVAMFLVPYRTADGVNIGLGILTDWTEALLGDSLRVIVVVIVCVSAALSAFVAVARPAWSRRPGGLATVLAGSRTSVAVRVVAAVVACMILFGAGPAWITSADMGGVILNDLMTVIVVVFVFASFLLPFLTDFGLMEFIGTMARCVFRPLFRLPGRAAVDGAASWFGSSIVGLVITTEQYDRGHYTEREALVIALNFSVVSVAFAKVVADFAGVGEHFLALYGAVVVSGLAAAVIMPRIPPLSRKADRYAAIGPAQPATAPERGLLSRSLELAGDRAAGAPGPRALARHGLRTTCDIWFGLLPLVMVIGTFSLAIANHTPVFTWLSYPLVPFAELLRLPEAAAAAPALLVGFADQFLPVILGQGIESEVTRFVIACASVTQLVYMSEVGAYLLKSRLPVGLLDLFVVFLLRTVITVPVCAVIGHLLF</sequence>
<dbReference type="EMBL" id="CASHTH010001283">
    <property type="protein sequence ID" value="CAI8013633.1"/>
    <property type="molecule type" value="Genomic_DNA"/>
</dbReference>
<dbReference type="Proteomes" id="UP001174909">
    <property type="component" value="Unassembled WGS sequence"/>
</dbReference>
<protein>
    <submittedName>
        <fullName evidence="4">Uncharacterized protein BpOF4_10220</fullName>
    </submittedName>
</protein>
<feature type="transmembrane region" description="Helical" evidence="1">
    <location>
        <begin position="48"/>
        <end position="68"/>
    </location>
</feature>
<evidence type="ECO:0000313" key="4">
    <source>
        <dbReference type="EMBL" id="CAI8013633.1"/>
    </source>
</evidence>
<proteinExistence type="predicted"/>
<feature type="transmembrane region" description="Helical" evidence="1">
    <location>
        <begin position="124"/>
        <end position="147"/>
    </location>
</feature>
<evidence type="ECO:0000313" key="5">
    <source>
        <dbReference type="Proteomes" id="UP001174909"/>
    </source>
</evidence>
<keyword evidence="2" id="KW-0732">Signal</keyword>
<dbReference type="AlphaFoldDB" id="A0AA35RL97"/>
<keyword evidence="5" id="KW-1185">Reference proteome</keyword>
<name>A0AA35RL97_GEOBA</name>
<reference evidence="4" key="1">
    <citation type="submission" date="2023-03" db="EMBL/GenBank/DDBJ databases">
        <authorList>
            <person name="Steffen K."/>
            <person name="Cardenas P."/>
        </authorList>
    </citation>
    <scope>NUCLEOTIDE SEQUENCE</scope>
</reference>
<keyword evidence="1" id="KW-0812">Transmembrane</keyword>